<dbReference type="SUPFAM" id="SSF46626">
    <property type="entry name" value="Cytochrome c"/>
    <property type="match status" value="1"/>
</dbReference>
<organism evidence="8 9">
    <name type="scientific">Halovulum marinum</name>
    <dbReference type="NCBI Taxonomy" id="2662447"/>
    <lineage>
        <taxon>Bacteria</taxon>
        <taxon>Pseudomonadati</taxon>
        <taxon>Pseudomonadota</taxon>
        <taxon>Alphaproteobacteria</taxon>
        <taxon>Rhodobacterales</taxon>
        <taxon>Paracoccaceae</taxon>
        <taxon>Halovulum</taxon>
    </lineage>
</organism>
<dbReference type="InterPro" id="IPR009056">
    <property type="entry name" value="Cyt_c-like_dom"/>
</dbReference>
<keyword evidence="1 4" id="KW-0349">Heme</keyword>
<dbReference type="Pfam" id="PF13442">
    <property type="entry name" value="Cytochrome_CBB3"/>
    <property type="match status" value="1"/>
</dbReference>
<feature type="domain" description="Cytochrome c" evidence="7">
    <location>
        <begin position="109"/>
        <end position="195"/>
    </location>
</feature>
<evidence type="ECO:0000256" key="6">
    <source>
        <dbReference type="SAM" id="Phobius"/>
    </source>
</evidence>
<dbReference type="AlphaFoldDB" id="A0A6L5Z2R8"/>
<dbReference type="Proteomes" id="UP000474957">
    <property type="component" value="Unassembled WGS sequence"/>
</dbReference>
<accession>A0A6L5Z2R8</accession>
<dbReference type="GO" id="GO:0046872">
    <property type="term" value="F:metal ion binding"/>
    <property type="evidence" value="ECO:0007669"/>
    <property type="project" value="UniProtKB-KW"/>
</dbReference>
<dbReference type="GO" id="GO:0009055">
    <property type="term" value="F:electron transfer activity"/>
    <property type="evidence" value="ECO:0007669"/>
    <property type="project" value="InterPro"/>
</dbReference>
<feature type="compositionally biased region" description="Basic and acidic residues" evidence="5">
    <location>
        <begin position="132"/>
        <end position="146"/>
    </location>
</feature>
<keyword evidence="3 4" id="KW-0408">Iron</keyword>
<dbReference type="GO" id="GO:0020037">
    <property type="term" value="F:heme binding"/>
    <property type="evidence" value="ECO:0007669"/>
    <property type="project" value="InterPro"/>
</dbReference>
<evidence type="ECO:0000313" key="8">
    <source>
        <dbReference type="EMBL" id="MSU90370.1"/>
    </source>
</evidence>
<dbReference type="RefSeq" id="WP_154446855.1">
    <property type="nucleotide sequence ID" value="NZ_WIND01000008.1"/>
</dbReference>
<dbReference type="InterPro" id="IPR036909">
    <property type="entry name" value="Cyt_c-like_dom_sf"/>
</dbReference>
<name>A0A6L5Z2R8_9RHOB</name>
<dbReference type="Gene3D" id="1.10.760.10">
    <property type="entry name" value="Cytochrome c-like domain"/>
    <property type="match status" value="1"/>
</dbReference>
<evidence type="ECO:0000313" key="9">
    <source>
        <dbReference type="Proteomes" id="UP000474957"/>
    </source>
</evidence>
<reference evidence="8 9" key="1">
    <citation type="submission" date="2019-10" db="EMBL/GenBank/DDBJ databases">
        <title>Cognatihalovulum marinum gen. nov. sp. nov., a new member of the family Rhodobacteraceae isolated from deep seawater of the Northwest Indian Ocean.</title>
        <authorList>
            <person name="Ruan C."/>
            <person name="Wang J."/>
            <person name="Zheng X."/>
            <person name="Song L."/>
            <person name="Zhu Y."/>
            <person name="Huang Y."/>
            <person name="Lu Z."/>
            <person name="Du W."/>
            <person name="Huang L."/>
            <person name="Dai X."/>
        </authorList>
    </citation>
    <scope>NUCLEOTIDE SEQUENCE [LARGE SCALE GENOMIC DNA]</scope>
    <source>
        <strain evidence="8 9">2CG4</strain>
    </source>
</reference>
<comment type="caution">
    <text evidence="8">The sequence shown here is derived from an EMBL/GenBank/DDBJ whole genome shotgun (WGS) entry which is preliminary data.</text>
</comment>
<keyword evidence="6" id="KW-0472">Membrane</keyword>
<dbReference type="EMBL" id="WIND01000008">
    <property type="protein sequence ID" value="MSU90370.1"/>
    <property type="molecule type" value="Genomic_DNA"/>
</dbReference>
<dbReference type="PROSITE" id="PS51007">
    <property type="entry name" value="CYTC"/>
    <property type="match status" value="1"/>
</dbReference>
<feature type="compositionally biased region" description="Low complexity" evidence="5">
    <location>
        <begin position="206"/>
        <end position="227"/>
    </location>
</feature>
<evidence type="ECO:0000259" key="7">
    <source>
        <dbReference type="PROSITE" id="PS51007"/>
    </source>
</evidence>
<evidence type="ECO:0000256" key="4">
    <source>
        <dbReference type="PROSITE-ProRule" id="PRU00433"/>
    </source>
</evidence>
<keyword evidence="6" id="KW-0812">Transmembrane</keyword>
<keyword evidence="6" id="KW-1133">Transmembrane helix</keyword>
<evidence type="ECO:0000256" key="1">
    <source>
        <dbReference type="ARBA" id="ARBA00022617"/>
    </source>
</evidence>
<proteinExistence type="predicted"/>
<sequence length="233" mass="24978">MRPRAHRNPRKSRFIETIQRWKVVPVPSEGKIRESRMTGKFGAGLALGIVGTLLAAVAGWLALAYSGAYNIAATDPHADAVRWTIHTSKHRSVATRANAAAVPEPLPEDLVAEGAVLYAESCARCHGGPGKDPSDWSRGMRPEPPHLTEAATEWQPEEIHWIVENGIKMTGMPAFAERFDTDELLALTAFVSELPGLSPDDYAALTGEPAGDATDTAAPDPETAEPARPADGE</sequence>
<evidence type="ECO:0000256" key="5">
    <source>
        <dbReference type="SAM" id="MobiDB-lite"/>
    </source>
</evidence>
<keyword evidence="2 4" id="KW-0479">Metal-binding</keyword>
<keyword evidence="9" id="KW-1185">Reference proteome</keyword>
<protein>
    <submittedName>
        <fullName evidence="8">C-type cytochrome</fullName>
    </submittedName>
</protein>
<feature type="region of interest" description="Disordered" evidence="5">
    <location>
        <begin position="197"/>
        <end position="233"/>
    </location>
</feature>
<evidence type="ECO:0000256" key="3">
    <source>
        <dbReference type="ARBA" id="ARBA00023004"/>
    </source>
</evidence>
<feature type="transmembrane region" description="Helical" evidence="6">
    <location>
        <begin position="41"/>
        <end position="63"/>
    </location>
</feature>
<feature type="region of interest" description="Disordered" evidence="5">
    <location>
        <begin position="128"/>
        <end position="151"/>
    </location>
</feature>
<gene>
    <name evidence="8" type="ORF">GE300_12195</name>
</gene>
<evidence type="ECO:0000256" key="2">
    <source>
        <dbReference type="ARBA" id="ARBA00022723"/>
    </source>
</evidence>